<feature type="transmembrane region" description="Helical" evidence="7">
    <location>
        <begin position="98"/>
        <end position="116"/>
    </location>
</feature>
<dbReference type="Proteomes" id="UP000750711">
    <property type="component" value="Unassembled WGS sequence"/>
</dbReference>
<feature type="transmembrane region" description="Helical" evidence="7">
    <location>
        <begin position="213"/>
        <end position="235"/>
    </location>
</feature>
<dbReference type="InterPro" id="IPR005828">
    <property type="entry name" value="MFS_sugar_transport-like"/>
</dbReference>
<dbReference type="AlphaFoldDB" id="A0A9P8IG62"/>
<feature type="transmembrane region" description="Helical" evidence="7">
    <location>
        <begin position="488"/>
        <end position="506"/>
    </location>
</feature>
<dbReference type="PANTHER" id="PTHR23511:SF34">
    <property type="entry name" value="SYNAPTIC VESICLE GLYCOPROTEIN 2"/>
    <property type="match status" value="1"/>
</dbReference>
<name>A0A9P8IG62_9PEZI</name>
<comment type="caution">
    <text evidence="9">The sequence shown here is derived from an EMBL/GenBank/DDBJ whole genome shotgun (WGS) entry which is preliminary data.</text>
</comment>
<protein>
    <recommendedName>
        <fullName evidence="8">Major facilitator superfamily (MFS) profile domain-containing protein</fullName>
    </recommendedName>
</protein>
<proteinExistence type="predicted"/>
<organism evidence="9 10">
    <name type="scientific">Trichoglossum hirsutum</name>
    <dbReference type="NCBI Taxonomy" id="265104"/>
    <lineage>
        <taxon>Eukaryota</taxon>
        <taxon>Fungi</taxon>
        <taxon>Dikarya</taxon>
        <taxon>Ascomycota</taxon>
        <taxon>Pezizomycotina</taxon>
        <taxon>Geoglossomycetes</taxon>
        <taxon>Geoglossales</taxon>
        <taxon>Geoglossaceae</taxon>
        <taxon>Trichoglossum</taxon>
    </lineage>
</organism>
<accession>A0A9P8IG62</accession>
<evidence type="ECO:0000256" key="6">
    <source>
        <dbReference type="SAM" id="MobiDB-lite"/>
    </source>
</evidence>
<feature type="transmembrane region" description="Helical" evidence="7">
    <location>
        <begin position="14"/>
        <end position="37"/>
    </location>
</feature>
<dbReference type="SUPFAM" id="SSF103473">
    <property type="entry name" value="MFS general substrate transporter"/>
    <property type="match status" value="1"/>
</dbReference>
<feature type="region of interest" description="Disordered" evidence="6">
    <location>
        <begin position="272"/>
        <end position="351"/>
    </location>
</feature>
<evidence type="ECO:0000256" key="7">
    <source>
        <dbReference type="SAM" id="Phobius"/>
    </source>
</evidence>
<dbReference type="PROSITE" id="PS50850">
    <property type="entry name" value="MFS"/>
    <property type="match status" value="1"/>
</dbReference>
<dbReference type="InterPro" id="IPR005829">
    <property type="entry name" value="Sugar_transporter_CS"/>
</dbReference>
<feature type="domain" description="Major facilitator superfamily (MFS) profile" evidence="8">
    <location>
        <begin position="28"/>
        <end position="531"/>
    </location>
</feature>
<dbReference type="InterPro" id="IPR020846">
    <property type="entry name" value="MFS_dom"/>
</dbReference>
<keyword evidence="2" id="KW-0813">Transport</keyword>
<dbReference type="GO" id="GO:0022857">
    <property type="term" value="F:transmembrane transporter activity"/>
    <property type="evidence" value="ECO:0007669"/>
    <property type="project" value="InterPro"/>
</dbReference>
<keyword evidence="3 7" id="KW-0812">Transmembrane</keyword>
<dbReference type="GO" id="GO:0016020">
    <property type="term" value="C:membrane"/>
    <property type="evidence" value="ECO:0007669"/>
    <property type="project" value="UniProtKB-SubCell"/>
</dbReference>
<evidence type="ECO:0000256" key="5">
    <source>
        <dbReference type="ARBA" id="ARBA00023136"/>
    </source>
</evidence>
<reference evidence="9" key="1">
    <citation type="submission" date="2021-03" db="EMBL/GenBank/DDBJ databases">
        <title>Comparative genomics and phylogenomic investigation of the class Geoglossomycetes provide insights into ecological specialization and systematics.</title>
        <authorList>
            <person name="Melie T."/>
            <person name="Pirro S."/>
            <person name="Miller A.N."/>
            <person name="Quandt A."/>
        </authorList>
    </citation>
    <scope>NUCLEOTIDE SEQUENCE</scope>
    <source>
        <strain evidence="9">CAQ_001_2017</strain>
    </source>
</reference>
<feature type="transmembrane region" description="Helical" evidence="7">
    <location>
        <begin position="163"/>
        <end position="189"/>
    </location>
</feature>
<evidence type="ECO:0000313" key="9">
    <source>
        <dbReference type="EMBL" id="KAH0551755.1"/>
    </source>
</evidence>
<feature type="transmembrane region" description="Helical" evidence="7">
    <location>
        <begin position="461"/>
        <end position="481"/>
    </location>
</feature>
<keyword evidence="10" id="KW-1185">Reference proteome</keyword>
<sequence length="531" mass="58780">MLFLPQTLEERRRAVYEIIDAAGFGTWIVFVAGVGFLTDAYDIFAVNMVLPMLAVVFWGGKMPLSVTTSINSATLFGTFVGQLTFGVLADRYGRKKMYGLELLIVIFATLGMALSSKGAANSIHIIGWLIFWRLLMGFGIGGDYPLSAVITAEFAPRRRRARMLAALFFMQPIGQLIANVVAVIATAAYHRHISHDANPDKCVGACMQATDKIWRWVVGFGAVPPTIAVLFRLFIPESPRYMLEVEMDSETAIHDSEWYYRARSSVAIQRSVEEPAEEPVVESAQSMEMRSVDEAPSRPASQQQDDIIREHPANLTVPPAPLGNASSSTQVGSESPKDETTKIPPAQLPNRPTSIYSNYSVISAVSSIGPAAVGEVNEDQPVERPRARKPTWGEYRTGFYNYFITEGNWTDLAGTALSWMVLDFSYYFLGVNSSQIIANIWGTSDASSVYEILMQNGWRALITNSIGAIIGGAIVIAMVRWRKNVQMYGFLVLASLFFAVGWTYVYLLHTRFLGAIIVLYVLCQLFFNLGM</sequence>
<comment type="subcellular location">
    <subcellularLocation>
        <location evidence="1">Membrane</location>
        <topology evidence="1">Multi-pass membrane protein</topology>
    </subcellularLocation>
</comment>
<evidence type="ECO:0000313" key="10">
    <source>
        <dbReference type="Proteomes" id="UP000750711"/>
    </source>
</evidence>
<feature type="compositionally biased region" description="Polar residues" evidence="6">
    <location>
        <begin position="324"/>
        <end position="333"/>
    </location>
</feature>
<evidence type="ECO:0000256" key="3">
    <source>
        <dbReference type="ARBA" id="ARBA00022692"/>
    </source>
</evidence>
<feature type="transmembrane region" description="Helical" evidence="7">
    <location>
        <begin position="512"/>
        <end position="530"/>
    </location>
</feature>
<dbReference type="Gene3D" id="1.20.1250.20">
    <property type="entry name" value="MFS general substrate transporter like domains"/>
    <property type="match status" value="2"/>
</dbReference>
<evidence type="ECO:0000256" key="2">
    <source>
        <dbReference type="ARBA" id="ARBA00022448"/>
    </source>
</evidence>
<keyword evidence="5 7" id="KW-0472">Membrane</keyword>
<dbReference type="InterPro" id="IPR036259">
    <property type="entry name" value="MFS_trans_sf"/>
</dbReference>
<dbReference type="PROSITE" id="PS00217">
    <property type="entry name" value="SUGAR_TRANSPORT_2"/>
    <property type="match status" value="1"/>
</dbReference>
<evidence type="ECO:0000259" key="8">
    <source>
        <dbReference type="PROSITE" id="PS50850"/>
    </source>
</evidence>
<evidence type="ECO:0000256" key="4">
    <source>
        <dbReference type="ARBA" id="ARBA00022989"/>
    </source>
</evidence>
<dbReference type="PANTHER" id="PTHR23511">
    <property type="entry name" value="SYNAPTIC VESICLE GLYCOPROTEIN 2"/>
    <property type="match status" value="1"/>
</dbReference>
<feature type="transmembrane region" description="Helical" evidence="7">
    <location>
        <begin position="122"/>
        <end position="142"/>
    </location>
</feature>
<evidence type="ECO:0000256" key="1">
    <source>
        <dbReference type="ARBA" id="ARBA00004141"/>
    </source>
</evidence>
<dbReference type="Pfam" id="PF00083">
    <property type="entry name" value="Sugar_tr"/>
    <property type="match status" value="1"/>
</dbReference>
<dbReference type="EMBL" id="JAGHQM010001793">
    <property type="protein sequence ID" value="KAH0551755.1"/>
    <property type="molecule type" value="Genomic_DNA"/>
</dbReference>
<keyword evidence="4 7" id="KW-1133">Transmembrane helix</keyword>
<gene>
    <name evidence="9" type="ORF">GP486_007026</name>
</gene>